<protein>
    <submittedName>
        <fullName evidence="1">Uncharacterized protein</fullName>
    </submittedName>
</protein>
<proteinExistence type="predicted"/>
<accession>A0A7C8IMP2</accession>
<name>A0A7C8IMP2_9PLEO</name>
<keyword evidence="2" id="KW-1185">Reference proteome</keyword>
<dbReference type="AlphaFoldDB" id="A0A7C8IMP2"/>
<dbReference type="EMBL" id="JAADJZ010000001">
    <property type="protein sequence ID" value="KAF2878070.1"/>
    <property type="molecule type" value="Genomic_DNA"/>
</dbReference>
<comment type="caution">
    <text evidence="1">The sequence shown here is derived from an EMBL/GenBank/DDBJ whole genome shotgun (WGS) entry which is preliminary data.</text>
</comment>
<sequence>MISGISYSRIRSSFRDQIWIIDPFFLALFYHHHTTFDRGFYSLCDSFFIGLPVGCKFASSIHHIPGFLYCQARWFGFCWTQGTGFALCGRLFEWHSFGPGLLLLRFSVIYYFGISFGTAEFWDGTVVRRAALAPGLCTAWLGSFQYALFATARRNSIHARFDLRPTYVRIVGTWEVRISMLSSYVLS</sequence>
<evidence type="ECO:0000313" key="1">
    <source>
        <dbReference type="EMBL" id="KAF2878070.1"/>
    </source>
</evidence>
<evidence type="ECO:0000313" key="2">
    <source>
        <dbReference type="Proteomes" id="UP000481861"/>
    </source>
</evidence>
<gene>
    <name evidence="1" type="ORF">BDV95DRAFT_9527</name>
</gene>
<reference evidence="1 2" key="1">
    <citation type="submission" date="2020-01" db="EMBL/GenBank/DDBJ databases">
        <authorList>
            <consortium name="DOE Joint Genome Institute"/>
            <person name="Haridas S."/>
            <person name="Albert R."/>
            <person name="Binder M."/>
            <person name="Bloem J."/>
            <person name="Labutti K."/>
            <person name="Salamov A."/>
            <person name="Andreopoulos B."/>
            <person name="Baker S.E."/>
            <person name="Barry K."/>
            <person name="Bills G."/>
            <person name="Bluhm B.H."/>
            <person name="Cannon C."/>
            <person name="Castanera R."/>
            <person name="Culley D.E."/>
            <person name="Daum C."/>
            <person name="Ezra D."/>
            <person name="Gonzalez J.B."/>
            <person name="Henrissat B."/>
            <person name="Kuo A."/>
            <person name="Liang C."/>
            <person name="Lipzen A."/>
            <person name="Lutzoni F."/>
            <person name="Magnuson J."/>
            <person name="Mondo S."/>
            <person name="Nolan M."/>
            <person name="Ohm R."/>
            <person name="Pangilinan J."/>
            <person name="Park H.-J.H."/>
            <person name="Ramirez L."/>
            <person name="Alfaro M."/>
            <person name="Sun H."/>
            <person name="Tritt A."/>
            <person name="Yoshinaga Y."/>
            <person name="Zwiers L.-H.L."/>
            <person name="Turgeon B.G."/>
            <person name="Goodwin S.B."/>
            <person name="Spatafora J.W."/>
            <person name="Crous P.W."/>
            <person name="Grigoriev I.V."/>
        </authorList>
    </citation>
    <scope>NUCLEOTIDE SEQUENCE [LARGE SCALE GENOMIC DNA]</scope>
    <source>
        <strain evidence="1 2">CBS 611.86</strain>
    </source>
</reference>
<organism evidence="1 2">
    <name type="scientific">Massariosphaeria phaeospora</name>
    <dbReference type="NCBI Taxonomy" id="100035"/>
    <lineage>
        <taxon>Eukaryota</taxon>
        <taxon>Fungi</taxon>
        <taxon>Dikarya</taxon>
        <taxon>Ascomycota</taxon>
        <taxon>Pezizomycotina</taxon>
        <taxon>Dothideomycetes</taxon>
        <taxon>Pleosporomycetidae</taxon>
        <taxon>Pleosporales</taxon>
        <taxon>Pleosporales incertae sedis</taxon>
        <taxon>Massariosphaeria</taxon>
    </lineage>
</organism>
<dbReference type="Proteomes" id="UP000481861">
    <property type="component" value="Unassembled WGS sequence"/>
</dbReference>